<keyword evidence="4" id="KW-1185">Reference proteome</keyword>
<protein>
    <recommendedName>
        <fullName evidence="2">HTH CENPB-type domain-containing protein</fullName>
    </recommendedName>
</protein>
<evidence type="ECO:0000313" key="4">
    <source>
        <dbReference type="Proteomes" id="UP000076871"/>
    </source>
</evidence>
<gene>
    <name evidence="3" type="ORF">LAESUDRAFT_647386</name>
</gene>
<reference evidence="3 4" key="1">
    <citation type="journal article" date="2016" name="Mol. Biol. Evol.">
        <title>Comparative Genomics of Early-Diverging Mushroom-Forming Fungi Provides Insights into the Origins of Lignocellulose Decay Capabilities.</title>
        <authorList>
            <person name="Nagy L.G."/>
            <person name="Riley R."/>
            <person name="Tritt A."/>
            <person name="Adam C."/>
            <person name="Daum C."/>
            <person name="Floudas D."/>
            <person name="Sun H."/>
            <person name="Yadav J.S."/>
            <person name="Pangilinan J."/>
            <person name="Larsson K.H."/>
            <person name="Matsuura K."/>
            <person name="Barry K."/>
            <person name="Labutti K."/>
            <person name="Kuo R."/>
            <person name="Ohm R.A."/>
            <person name="Bhattacharya S.S."/>
            <person name="Shirouzu T."/>
            <person name="Yoshinaga Y."/>
            <person name="Martin F.M."/>
            <person name="Grigoriev I.V."/>
            <person name="Hibbett D.S."/>
        </authorList>
    </citation>
    <scope>NUCLEOTIDE SEQUENCE [LARGE SCALE GENOMIC DNA]</scope>
    <source>
        <strain evidence="3 4">93-53</strain>
    </source>
</reference>
<dbReference type="OrthoDB" id="2668963at2759"/>
<proteinExistence type="predicted"/>
<evidence type="ECO:0000313" key="3">
    <source>
        <dbReference type="EMBL" id="KZT09186.1"/>
    </source>
</evidence>
<dbReference type="EMBL" id="KV427612">
    <property type="protein sequence ID" value="KZT09186.1"/>
    <property type="molecule type" value="Genomic_DNA"/>
</dbReference>
<dbReference type="RefSeq" id="XP_040766926.1">
    <property type="nucleotide sequence ID" value="XM_040904051.1"/>
</dbReference>
<dbReference type="STRING" id="1314785.A0A165FMA7"/>
<dbReference type="Pfam" id="PF03221">
    <property type="entry name" value="HTH_Tnp_Tc5"/>
    <property type="match status" value="1"/>
</dbReference>
<feature type="domain" description="HTH CENPB-type" evidence="2">
    <location>
        <begin position="83"/>
        <end position="157"/>
    </location>
</feature>
<dbReference type="PROSITE" id="PS51253">
    <property type="entry name" value="HTH_CENPB"/>
    <property type="match status" value="1"/>
</dbReference>
<name>A0A165FMA7_9APHY</name>
<evidence type="ECO:0000256" key="1">
    <source>
        <dbReference type="ARBA" id="ARBA00023125"/>
    </source>
</evidence>
<sequence>MVGQALAATKKTQIARDEKEKLINHAIKLYQAEQLKPPEQHKQGLRRICVQVKESHRKATGKVVRLNHATLMNRVKGGRALVDFNQEKSWLTSEEVDHVITYTLELAARGFPLSHRRLQEQVKPILQAHLGPEFPETGLGENWTYRFVERHADQLKAVWS</sequence>
<keyword evidence="1" id="KW-0238">DNA-binding</keyword>
<dbReference type="InterPro" id="IPR006600">
    <property type="entry name" value="HTH_CenpB_DNA-bd_dom"/>
</dbReference>
<dbReference type="AlphaFoldDB" id="A0A165FMA7"/>
<dbReference type="Proteomes" id="UP000076871">
    <property type="component" value="Unassembled WGS sequence"/>
</dbReference>
<accession>A0A165FMA7</accession>
<evidence type="ECO:0000259" key="2">
    <source>
        <dbReference type="PROSITE" id="PS51253"/>
    </source>
</evidence>
<organism evidence="3 4">
    <name type="scientific">Laetiporus sulphureus 93-53</name>
    <dbReference type="NCBI Taxonomy" id="1314785"/>
    <lineage>
        <taxon>Eukaryota</taxon>
        <taxon>Fungi</taxon>
        <taxon>Dikarya</taxon>
        <taxon>Basidiomycota</taxon>
        <taxon>Agaricomycotina</taxon>
        <taxon>Agaricomycetes</taxon>
        <taxon>Polyporales</taxon>
        <taxon>Laetiporus</taxon>
    </lineage>
</organism>
<dbReference type="InParanoid" id="A0A165FMA7"/>
<dbReference type="GO" id="GO:0003677">
    <property type="term" value="F:DNA binding"/>
    <property type="evidence" value="ECO:0007669"/>
    <property type="project" value="UniProtKB-KW"/>
</dbReference>
<dbReference type="GeneID" id="63821081"/>